<reference evidence="8" key="1">
    <citation type="submission" date="2025-08" db="UniProtKB">
        <authorList>
            <consortium name="RefSeq"/>
        </authorList>
    </citation>
    <scope>IDENTIFICATION</scope>
</reference>
<evidence type="ECO:0000256" key="4">
    <source>
        <dbReference type="PROSITE-ProRule" id="PRU00125"/>
    </source>
</evidence>
<dbReference type="PANTHER" id="PTHR24206">
    <property type="entry name" value="OS06G0237300 PROTEIN"/>
    <property type="match status" value="1"/>
</dbReference>
<dbReference type="RefSeq" id="XP_026682235.1">
    <property type="nucleotide sequence ID" value="XM_026826434.1"/>
</dbReference>
<keyword evidence="2 4" id="KW-0862">Zinc</keyword>
<dbReference type="PROSITE" id="PS00478">
    <property type="entry name" value="LIM_DOMAIN_1"/>
    <property type="match status" value="1"/>
</dbReference>
<gene>
    <name evidence="8" type="primary">LOC103513156</name>
</gene>
<evidence type="ECO:0000256" key="1">
    <source>
        <dbReference type="ARBA" id="ARBA00022723"/>
    </source>
</evidence>
<dbReference type="GO" id="GO:0046872">
    <property type="term" value="F:metal ion binding"/>
    <property type="evidence" value="ECO:0007669"/>
    <property type="project" value="UniProtKB-KW"/>
</dbReference>
<evidence type="ECO:0000256" key="3">
    <source>
        <dbReference type="ARBA" id="ARBA00023038"/>
    </source>
</evidence>
<keyword evidence="3 4" id="KW-0440">LIM domain</keyword>
<evidence type="ECO:0000313" key="8">
    <source>
        <dbReference type="RefSeq" id="XP_026682235.1"/>
    </source>
</evidence>
<dbReference type="SMART" id="SM00132">
    <property type="entry name" value="LIM"/>
    <property type="match status" value="1"/>
</dbReference>
<dbReference type="Proteomes" id="UP000079169">
    <property type="component" value="Unplaced"/>
</dbReference>
<keyword evidence="7" id="KW-1185">Reference proteome</keyword>
<evidence type="ECO:0000313" key="7">
    <source>
        <dbReference type="Proteomes" id="UP000079169"/>
    </source>
</evidence>
<organism evidence="7 8">
    <name type="scientific">Diaphorina citri</name>
    <name type="common">Asian citrus psyllid</name>
    <dbReference type="NCBI Taxonomy" id="121845"/>
    <lineage>
        <taxon>Eukaryota</taxon>
        <taxon>Metazoa</taxon>
        <taxon>Ecdysozoa</taxon>
        <taxon>Arthropoda</taxon>
        <taxon>Hexapoda</taxon>
        <taxon>Insecta</taxon>
        <taxon>Pterygota</taxon>
        <taxon>Neoptera</taxon>
        <taxon>Paraneoptera</taxon>
        <taxon>Hemiptera</taxon>
        <taxon>Sternorrhyncha</taxon>
        <taxon>Psylloidea</taxon>
        <taxon>Psyllidae</taxon>
        <taxon>Diaphorininae</taxon>
        <taxon>Diaphorina</taxon>
    </lineage>
</organism>
<dbReference type="AlphaFoldDB" id="A0A3Q0J699"/>
<dbReference type="STRING" id="121845.A0A3Q0J699"/>
<evidence type="ECO:0000256" key="2">
    <source>
        <dbReference type="ARBA" id="ARBA00022833"/>
    </source>
</evidence>
<dbReference type="CDD" id="cd09445">
    <property type="entry name" value="LIM_Mical_like_2"/>
    <property type="match status" value="1"/>
</dbReference>
<dbReference type="PaxDb" id="121845-A0A3Q0J699"/>
<feature type="region of interest" description="Disordered" evidence="5">
    <location>
        <begin position="141"/>
        <end position="163"/>
    </location>
</feature>
<proteinExistence type="predicted"/>
<dbReference type="GeneID" id="103513156"/>
<dbReference type="KEGG" id="dci:103513156"/>
<sequence>MTDVPRTLQNGGGSTADISGGANSPPPALCKSCGKNVFVMEQIKAEKQIWHKNCFRCHECNKQLTLDIYSSHEGVLYCKPHFRELFKPKAVVETPDPEPSSDKPDLGLEELSSLNVKNWTPSISKKSRSLFLELDANAAKTVVTTPPPHSASPRSPRFDEARRASKEILTDTSFIAR</sequence>
<evidence type="ECO:0000256" key="5">
    <source>
        <dbReference type="SAM" id="MobiDB-lite"/>
    </source>
</evidence>
<dbReference type="Gene3D" id="2.10.110.10">
    <property type="entry name" value="Cysteine Rich Protein"/>
    <property type="match status" value="1"/>
</dbReference>
<accession>A0A3Q0J699</accession>
<name>A0A3Q0J699_DIACI</name>
<feature type="domain" description="LIM zinc-binding" evidence="6">
    <location>
        <begin position="28"/>
        <end position="88"/>
    </location>
</feature>
<dbReference type="SUPFAM" id="SSF57716">
    <property type="entry name" value="Glucocorticoid receptor-like (DNA-binding domain)"/>
    <property type="match status" value="2"/>
</dbReference>
<dbReference type="Pfam" id="PF00412">
    <property type="entry name" value="LIM"/>
    <property type="match status" value="1"/>
</dbReference>
<feature type="region of interest" description="Disordered" evidence="5">
    <location>
        <begin position="1"/>
        <end position="24"/>
    </location>
</feature>
<evidence type="ECO:0000259" key="6">
    <source>
        <dbReference type="PROSITE" id="PS50023"/>
    </source>
</evidence>
<keyword evidence="1 4" id="KW-0479">Metal-binding</keyword>
<dbReference type="FunFam" id="2.10.110.10:FF:000122">
    <property type="entry name" value="LIM domain and actin-binding protein"/>
    <property type="match status" value="1"/>
</dbReference>
<dbReference type="InterPro" id="IPR001781">
    <property type="entry name" value="Znf_LIM"/>
</dbReference>
<dbReference type="PROSITE" id="PS50023">
    <property type="entry name" value="LIM_DOMAIN_2"/>
    <property type="match status" value="1"/>
</dbReference>
<protein>
    <submittedName>
        <fullName evidence="8">LIM domain and actin-binding protein 1</fullName>
    </submittedName>
</protein>